<dbReference type="AlphaFoldDB" id="A0A2W1JZ11"/>
<feature type="region of interest" description="Disordered" evidence="1">
    <location>
        <begin position="233"/>
        <end position="255"/>
    </location>
</feature>
<reference evidence="4 5" key="1">
    <citation type="journal article" date="2018" name="Sci. Rep.">
        <title>A novel species of the marine cyanobacterium Acaryochloris with a unique pigment content and lifestyle.</title>
        <authorList>
            <person name="Partensky F."/>
            <person name="Six C."/>
            <person name="Ratin M."/>
            <person name="Garczarek L."/>
            <person name="Vaulot D."/>
            <person name="Probert I."/>
            <person name="Calteau A."/>
            <person name="Gourvil P."/>
            <person name="Marie D."/>
            <person name="Grebert T."/>
            <person name="Bouchier C."/>
            <person name="Le Panse S."/>
            <person name="Gachenot M."/>
            <person name="Rodriguez F."/>
            <person name="Garrido J.L."/>
        </authorList>
    </citation>
    <scope>NUCLEOTIDE SEQUENCE [LARGE SCALE GENOMIC DNA]</scope>
    <source>
        <strain evidence="4 5">RCC1774</strain>
    </source>
</reference>
<dbReference type="PANTHER" id="PTHR34599:SF2">
    <property type="entry name" value="TRAF-TYPE DOMAIN-CONTAINING PROTEIN"/>
    <property type="match status" value="1"/>
</dbReference>
<feature type="domain" description="Vanadium-dependent haloperoxidase NapH1-like second helical-bundle" evidence="3">
    <location>
        <begin position="415"/>
        <end position="593"/>
    </location>
</feature>
<dbReference type="Pfam" id="PF00353">
    <property type="entry name" value="HemolysinCabind"/>
    <property type="match status" value="3"/>
</dbReference>
<dbReference type="Gene3D" id="2.150.10.10">
    <property type="entry name" value="Serralysin-like metalloprotease, C-terminal"/>
    <property type="match status" value="1"/>
</dbReference>
<proteinExistence type="predicted"/>
<dbReference type="InterPro" id="IPR011049">
    <property type="entry name" value="Serralysin-like_metalloprot_C"/>
</dbReference>
<feature type="compositionally biased region" description="Polar residues" evidence="1">
    <location>
        <begin position="234"/>
        <end position="255"/>
    </location>
</feature>
<dbReference type="PRINTS" id="PR00313">
    <property type="entry name" value="CABNDNGRPT"/>
</dbReference>
<dbReference type="PANTHER" id="PTHR34599">
    <property type="entry name" value="PEROXIDASE-RELATED"/>
    <property type="match status" value="1"/>
</dbReference>
<name>A0A2W1JZ11_9CYAN</name>
<dbReference type="InterPro" id="IPR018511">
    <property type="entry name" value="Hemolysin-typ_Ca-bd_CS"/>
</dbReference>
<dbReference type="InterPro" id="IPR049283">
    <property type="entry name" value="DUF6851"/>
</dbReference>
<dbReference type="SUPFAM" id="SSF51120">
    <property type="entry name" value="beta-Roll"/>
    <property type="match status" value="1"/>
</dbReference>
<dbReference type="InterPro" id="IPR055161">
    <property type="entry name" value="NapH1-like_2nd"/>
</dbReference>
<evidence type="ECO:0000256" key="1">
    <source>
        <dbReference type="SAM" id="MobiDB-lite"/>
    </source>
</evidence>
<evidence type="ECO:0000313" key="4">
    <source>
        <dbReference type="EMBL" id="PZD73407.1"/>
    </source>
</evidence>
<protein>
    <submittedName>
        <fullName evidence="4">Leukotoxin</fullName>
    </submittedName>
</protein>
<dbReference type="InterPro" id="IPR052559">
    <property type="entry name" value="V-haloperoxidase"/>
</dbReference>
<organism evidence="4 5">
    <name type="scientific">Acaryochloris thomasi RCC1774</name>
    <dbReference type="NCBI Taxonomy" id="1764569"/>
    <lineage>
        <taxon>Bacteria</taxon>
        <taxon>Bacillati</taxon>
        <taxon>Cyanobacteriota</taxon>
        <taxon>Cyanophyceae</taxon>
        <taxon>Acaryochloridales</taxon>
        <taxon>Acaryochloridaceae</taxon>
        <taxon>Acaryochloris</taxon>
        <taxon>Acaryochloris thomasi</taxon>
    </lineage>
</organism>
<dbReference type="Gene3D" id="1.20.144.10">
    <property type="entry name" value="Phosphatidic acid phosphatase type 2/haloperoxidase"/>
    <property type="match status" value="1"/>
</dbReference>
<dbReference type="InterPro" id="IPR016119">
    <property type="entry name" value="Br/Cl_peroxidase_C"/>
</dbReference>
<dbReference type="Proteomes" id="UP000248857">
    <property type="component" value="Unassembled WGS sequence"/>
</dbReference>
<dbReference type="InterPro" id="IPR036938">
    <property type="entry name" value="PAP2/HPO_sf"/>
</dbReference>
<dbReference type="Pfam" id="PF21167">
    <property type="entry name" value="DUF6851"/>
    <property type="match status" value="1"/>
</dbReference>
<dbReference type="EMBL" id="PQWO01000005">
    <property type="protein sequence ID" value="PZD73407.1"/>
    <property type="molecule type" value="Genomic_DNA"/>
</dbReference>
<accession>A0A2W1JZ11</accession>
<dbReference type="Gene3D" id="1.10.606.10">
    <property type="entry name" value="Vanadium-containing Chloroperoxidase, domain 2"/>
    <property type="match status" value="1"/>
</dbReference>
<gene>
    <name evidence="4" type="primary">ltxA_11</name>
    <name evidence="4" type="ORF">C1752_01937</name>
</gene>
<dbReference type="CDD" id="cd03398">
    <property type="entry name" value="PAP2_haloperoxidase"/>
    <property type="match status" value="1"/>
</dbReference>
<keyword evidence="5" id="KW-1185">Reference proteome</keyword>
<evidence type="ECO:0000259" key="3">
    <source>
        <dbReference type="Pfam" id="PF22778"/>
    </source>
</evidence>
<sequence>MNNQSILDQLREFKAQKSLFSERYSFIQQEPDVPTEPSSSIQQPLLRTEVSQNGSLGLASVIQPPSAFRSLGSTQTAAPLSDEALPELILDPVTQLVTVDDDSPTVSVLWDRAVQLAVINGAPGPTVASRAYGMLHTAMFDAWAAYDPVAIATQLGDDLQQSASANTVENKTEAMSYAAYRVLTDLFPEEIASFDALMAELGFDPSNTTTDTTTAAGIGNVSAEALLEFRRTDGSNQLGNDPNGTLGTPYSDNSGYTPFNNTGESIDIERWTPESVPIDAAPGEELRTQQFLTPQWGDVTPFSLDSGDQLRPEAPEPFLVDGVGGTVDLEAKTITLADGTVLPISKDLIGTVINPGFIEQAERVVEVSANLTDEEKLVAEFWEDGGGTSFPPGTWMTFGQFVSARDNNSLDTDAQLFFGLGNAVFDAGVTTWEAKTFYDYARPVRAIRDLGELGLIGEFDADLGGFAVDAWAGPGEGTQRILATDFITYQTPGTDPSPPFAEYTSGHSAFSASGAEILKLFTGSDSFGGSVTFAPGESRFEPGLTPGDETTLDWNTFTTAADEAGISRIYGGIHFDDGDLNGRALGRQVGRSVLDQTLLFINGGQAVNSITGTERRDFLRGTSGDDRIVGLGGNDVIWARRGNDRALGGDGRDVIFGGQGSDSLSGGSGRDALLGGTGRDYLTGGHDRDVLKGGSADDILMGDQGNDVLFGGRGRDGFIFGNGDGKDVVFDFKVGTDFIGLVDGLTFDDLDISRRGRNTVLGVTETGEDLAILRRVSSSQLTEDQFLAAADFSGFTRIPSDSVT</sequence>
<dbReference type="Pfam" id="PF22778">
    <property type="entry name" value="VCPO_2nd"/>
    <property type="match status" value="1"/>
</dbReference>
<dbReference type="PROSITE" id="PS00330">
    <property type="entry name" value="HEMOLYSIN_CALCIUM"/>
    <property type="match status" value="4"/>
</dbReference>
<dbReference type="InterPro" id="IPR001343">
    <property type="entry name" value="Hemolysn_Ca-bd"/>
</dbReference>
<dbReference type="GO" id="GO:0004601">
    <property type="term" value="F:peroxidase activity"/>
    <property type="evidence" value="ECO:0007669"/>
    <property type="project" value="InterPro"/>
</dbReference>
<evidence type="ECO:0000259" key="2">
    <source>
        <dbReference type="Pfam" id="PF21167"/>
    </source>
</evidence>
<comment type="caution">
    <text evidence="4">The sequence shown here is derived from an EMBL/GenBank/DDBJ whole genome shotgun (WGS) entry which is preliminary data.</text>
</comment>
<feature type="domain" description="DUF6851" evidence="2">
    <location>
        <begin position="134"/>
        <end position="273"/>
    </location>
</feature>
<dbReference type="GO" id="GO:0005509">
    <property type="term" value="F:calcium ion binding"/>
    <property type="evidence" value="ECO:0007669"/>
    <property type="project" value="InterPro"/>
</dbReference>
<evidence type="ECO:0000313" key="5">
    <source>
        <dbReference type="Proteomes" id="UP000248857"/>
    </source>
</evidence>
<dbReference type="SUPFAM" id="SSF48317">
    <property type="entry name" value="Acid phosphatase/Vanadium-dependent haloperoxidase"/>
    <property type="match status" value="1"/>
</dbReference>